<dbReference type="InterPro" id="IPR011330">
    <property type="entry name" value="Glyco_hydro/deAcase_b/a-brl"/>
</dbReference>
<sequence>MGSTVDLVADIGESFGSWTMGDDAHILRTLTSANIACGFHAGDPRTMKRSIELCLEHDVSIGAHPSFPDLVGFGRRAMELSREEIATDVIYQVGALQAFARTAGTEVRHVSPHGRLGTLVGTDPHYAKGVADAIEQIAANGPTLTLLTMTGELEREAHARGLPVVVYGLVDRNLEDDGTLVSRRDPEALVHDEDALVERALSMVLDGSVTSRHGKRVEVTCDSLLMHGDHPSSVRTAERIRAALEEAGVEIAPFARPTAG</sequence>
<reference evidence="2" key="1">
    <citation type="journal article" date="2019" name="Int. J. Syst. Evol. Microbiol.">
        <title>The Global Catalogue of Microorganisms (GCM) 10K type strain sequencing project: providing services to taxonomists for standard genome sequencing and annotation.</title>
        <authorList>
            <consortium name="The Broad Institute Genomics Platform"/>
            <consortium name="The Broad Institute Genome Sequencing Center for Infectious Disease"/>
            <person name="Wu L."/>
            <person name="Ma J."/>
        </authorList>
    </citation>
    <scope>NUCLEOTIDE SEQUENCE [LARGE SCALE GENOMIC DNA]</scope>
    <source>
        <strain evidence="2">JCM 16021</strain>
    </source>
</reference>
<name>A0ABP5JGG3_9ACTN</name>
<dbReference type="SUPFAM" id="SSF88713">
    <property type="entry name" value="Glycoside hydrolase/deacetylase"/>
    <property type="match status" value="1"/>
</dbReference>
<dbReference type="RefSeq" id="WP_344301894.1">
    <property type="nucleotide sequence ID" value="NZ_BAAAQQ010000002.1"/>
</dbReference>
<gene>
    <name evidence="1" type="ORF">GCM10009843_03720</name>
</gene>
<dbReference type="Gene3D" id="3.20.20.370">
    <property type="entry name" value="Glycoside hydrolase/deacetylase"/>
    <property type="match status" value="1"/>
</dbReference>
<evidence type="ECO:0000313" key="2">
    <source>
        <dbReference type="Proteomes" id="UP001500575"/>
    </source>
</evidence>
<dbReference type="Proteomes" id="UP001500575">
    <property type="component" value="Unassembled WGS sequence"/>
</dbReference>
<comment type="caution">
    <text evidence="1">The sequence shown here is derived from an EMBL/GenBank/DDBJ whole genome shotgun (WGS) entry which is preliminary data.</text>
</comment>
<dbReference type="NCBIfam" id="NF003816">
    <property type="entry name" value="PRK05406.1-5"/>
    <property type="match status" value="1"/>
</dbReference>
<dbReference type="Pfam" id="PF03746">
    <property type="entry name" value="LamB_YcsF"/>
    <property type="match status" value="1"/>
</dbReference>
<protein>
    <submittedName>
        <fullName evidence="1">5-oxoprolinase subunit PxpA</fullName>
    </submittedName>
</protein>
<dbReference type="PANTHER" id="PTHR30292">
    <property type="entry name" value="UNCHARACTERIZED PROTEIN YBGL-RELATED"/>
    <property type="match status" value="1"/>
</dbReference>
<dbReference type="NCBIfam" id="NF003814">
    <property type="entry name" value="PRK05406.1-3"/>
    <property type="match status" value="1"/>
</dbReference>
<proteinExistence type="predicted"/>
<keyword evidence="2" id="KW-1185">Reference proteome</keyword>
<dbReference type="PANTHER" id="PTHR30292:SF0">
    <property type="entry name" value="5-OXOPROLINASE SUBUNIT A"/>
    <property type="match status" value="1"/>
</dbReference>
<organism evidence="1 2">
    <name type="scientific">Nocardioides bigeumensis</name>
    <dbReference type="NCBI Taxonomy" id="433657"/>
    <lineage>
        <taxon>Bacteria</taxon>
        <taxon>Bacillati</taxon>
        <taxon>Actinomycetota</taxon>
        <taxon>Actinomycetes</taxon>
        <taxon>Propionibacteriales</taxon>
        <taxon>Nocardioidaceae</taxon>
        <taxon>Nocardioides</taxon>
    </lineage>
</organism>
<dbReference type="InterPro" id="IPR005501">
    <property type="entry name" value="LamB/YcsF/PxpA-like"/>
</dbReference>
<evidence type="ECO:0000313" key="1">
    <source>
        <dbReference type="EMBL" id="GAA2114910.1"/>
    </source>
</evidence>
<dbReference type="EMBL" id="BAAAQQ010000002">
    <property type="protein sequence ID" value="GAA2114910.1"/>
    <property type="molecule type" value="Genomic_DNA"/>
</dbReference>
<dbReference type="CDD" id="cd10787">
    <property type="entry name" value="LamB_YcsF_like"/>
    <property type="match status" value="1"/>
</dbReference>
<accession>A0ABP5JGG3</accession>